<evidence type="ECO:0000313" key="1">
    <source>
        <dbReference type="EMBL" id="KAI5080831.1"/>
    </source>
</evidence>
<dbReference type="Proteomes" id="UP000886520">
    <property type="component" value="Chromosome 4"/>
</dbReference>
<gene>
    <name evidence="1" type="ORF">GOP47_0004014</name>
</gene>
<organism evidence="1 2">
    <name type="scientific">Adiantum capillus-veneris</name>
    <name type="common">Maidenhair fern</name>
    <dbReference type="NCBI Taxonomy" id="13818"/>
    <lineage>
        <taxon>Eukaryota</taxon>
        <taxon>Viridiplantae</taxon>
        <taxon>Streptophyta</taxon>
        <taxon>Embryophyta</taxon>
        <taxon>Tracheophyta</taxon>
        <taxon>Polypodiopsida</taxon>
        <taxon>Polypodiidae</taxon>
        <taxon>Polypodiales</taxon>
        <taxon>Pteridineae</taxon>
        <taxon>Pteridaceae</taxon>
        <taxon>Vittarioideae</taxon>
        <taxon>Adiantum</taxon>
    </lineage>
</organism>
<sequence length="68" mass="7225">MRTPHGPSFKSSKFESKNDVACQTAVCPARNPATTARQQKAFAKGKATRKLNSIALHIAAIANSSAKI</sequence>
<dbReference type="EMBL" id="JABFUD020000004">
    <property type="protein sequence ID" value="KAI5080831.1"/>
    <property type="molecule type" value="Genomic_DNA"/>
</dbReference>
<comment type="caution">
    <text evidence="1">The sequence shown here is derived from an EMBL/GenBank/DDBJ whole genome shotgun (WGS) entry which is preliminary data.</text>
</comment>
<reference evidence="1" key="1">
    <citation type="submission" date="2021-01" db="EMBL/GenBank/DDBJ databases">
        <title>Adiantum capillus-veneris genome.</title>
        <authorList>
            <person name="Fang Y."/>
            <person name="Liao Q."/>
        </authorList>
    </citation>
    <scope>NUCLEOTIDE SEQUENCE</scope>
    <source>
        <strain evidence="1">H3</strain>
        <tissue evidence="1">Leaf</tissue>
    </source>
</reference>
<proteinExistence type="predicted"/>
<name>A0A9D4ZPB9_ADICA</name>
<evidence type="ECO:0000313" key="2">
    <source>
        <dbReference type="Proteomes" id="UP000886520"/>
    </source>
</evidence>
<dbReference type="AlphaFoldDB" id="A0A9D4ZPB9"/>
<protein>
    <submittedName>
        <fullName evidence="1">Uncharacterized protein</fullName>
    </submittedName>
</protein>
<keyword evidence="2" id="KW-1185">Reference proteome</keyword>
<accession>A0A9D4ZPB9</accession>